<keyword evidence="1" id="KW-0001">2Fe-2S</keyword>
<comment type="caution">
    <text evidence="6">The sequence shown here is derived from an EMBL/GenBank/DDBJ whole genome shotgun (WGS) entry which is preliminary data.</text>
</comment>
<dbReference type="PROSITE" id="PS51296">
    <property type="entry name" value="RIESKE"/>
    <property type="match status" value="1"/>
</dbReference>
<keyword evidence="3" id="KW-0408">Iron</keyword>
<dbReference type="EMBL" id="LSNE01000020">
    <property type="protein sequence ID" value="KXI26728.1"/>
    <property type="molecule type" value="Genomic_DNA"/>
</dbReference>
<evidence type="ECO:0000256" key="3">
    <source>
        <dbReference type="ARBA" id="ARBA00023004"/>
    </source>
</evidence>
<evidence type="ECO:0000259" key="5">
    <source>
        <dbReference type="PROSITE" id="PS51296"/>
    </source>
</evidence>
<dbReference type="InterPro" id="IPR036922">
    <property type="entry name" value="Rieske_2Fe-2S_sf"/>
</dbReference>
<dbReference type="SUPFAM" id="SSF50022">
    <property type="entry name" value="ISP domain"/>
    <property type="match status" value="1"/>
</dbReference>
<dbReference type="GO" id="GO:0051537">
    <property type="term" value="F:2 iron, 2 sulfur cluster binding"/>
    <property type="evidence" value="ECO:0007669"/>
    <property type="project" value="UniProtKB-KW"/>
</dbReference>
<keyword evidence="4" id="KW-0411">Iron-sulfur</keyword>
<dbReference type="RefSeq" id="WP_068382108.1">
    <property type="nucleotide sequence ID" value="NZ_LSNE01000020.1"/>
</dbReference>
<evidence type="ECO:0000256" key="1">
    <source>
        <dbReference type="ARBA" id="ARBA00022714"/>
    </source>
</evidence>
<dbReference type="Proteomes" id="UP000070299">
    <property type="component" value="Unassembled WGS sequence"/>
</dbReference>
<accession>A0A148KKE8</accession>
<dbReference type="CDD" id="cd03467">
    <property type="entry name" value="Rieske"/>
    <property type="match status" value="1"/>
</dbReference>
<dbReference type="OrthoDB" id="9794779at2"/>
<gene>
    <name evidence="6" type="ORF">AX660_02835</name>
</gene>
<sequence>MGKLWLGNVSDIADGQAKGFDPNHSGSDTFFIVRQGNELFAYVDICPHYNDTSLPWKRHHYLDSASAHIVCAAHGALFEIDNGDCVQGPCKGQKLSKIPLEVSSQQEIWISLTTIKEFNL</sequence>
<reference evidence="7" key="1">
    <citation type="submission" date="2016-02" db="EMBL/GenBank/DDBJ databases">
        <authorList>
            <person name="Schultz-Johansen M."/>
            <person name="Glaring M.A."/>
            <person name="Bech P.K."/>
            <person name="Stougaard P."/>
        </authorList>
    </citation>
    <scope>NUCLEOTIDE SEQUENCE [LARGE SCALE GENOMIC DNA]</scope>
    <source>
        <strain evidence="7">S66</strain>
    </source>
</reference>
<dbReference type="STRING" id="1799789.AX660_02835"/>
<proteinExistence type="predicted"/>
<dbReference type="PANTHER" id="PTHR40261:SF1">
    <property type="entry name" value="RIESKE DOMAIN-CONTAINING PROTEIN"/>
    <property type="match status" value="1"/>
</dbReference>
<evidence type="ECO:0000313" key="6">
    <source>
        <dbReference type="EMBL" id="KXI26728.1"/>
    </source>
</evidence>
<evidence type="ECO:0000313" key="7">
    <source>
        <dbReference type="Proteomes" id="UP000070299"/>
    </source>
</evidence>
<dbReference type="InterPro" id="IPR017941">
    <property type="entry name" value="Rieske_2Fe-2S"/>
</dbReference>
<dbReference type="PANTHER" id="PTHR40261">
    <property type="match status" value="1"/>
</dbReference>
<keyword evidence="2" id="KW-0479">Metal-binding</keyword>
<keyword evidence="7" id="KW-1185">Reference proteome</keyword>
<name>A0A148KKE8_9ALTE</name>
<dbReference type="GO" id="GO:0046872">
    <property type="term" value="F:metal ion binding"/>
    <property type="evidence" value="ECO:0007669"/>
    <property type="project" value="UniProtKB-KW"/>
</dbReference>
<protein>
    <submittedName>
        <fullName evidence="6">(2Fe-2S)-binding protein</fullName>
    </submittedName>
</protein>
<evidence type="ECO:0000256" key="4">
    <source>
        <dbReference type="ARBA" id="ARBA00023014"/>
    </source>
</evidence>
<evidence type="ECO:0000256" key="2">
    <source>
        <dbReference type="ARBA" id="ARBA00022723"/>
    </source>
</evidence>
<feature type="domain" description="Rieske" evidence="5">
    <location>
        <begin position="4"/>
        <end position="90"/>
    </location>
</feature>
<dbReference type="Gene3D" id="2.102.10.10">
    <property type="entry name" value="Rieske [2Fe-2S] iron-sulphur domain"/>
    <property type="match status" value="1"/>
</dbReference>
<organism evidence="6 7">
    <name type="scientific">Paraglaciecola hydrolytica</name>
    <dbReference type="NCBI Taxonomy" id="1799789"/>
    <lineage>
        <taxon>Bacteria</taxon>
        <taxon>Pseudomonadati</taxon>
        <taxon>Pseudomonadota</taxon>
        <taxon>Gammaproteobacteria</taxon>
        <taxon>Alteromonadales</taxon>
        <taxon>Alteromonadaceae</taxon>
        <taxon>Paraglaciecola</taxon>
    </lineage>
</organism>
<dbReference type="AlphaFoldDB" id="A0A148KKE8"/>
<dbReference type="Pfam" id="PF00355">
    <property type="entry name" value="Rieske"/>
    <property type="match status" value="1"/>
</dbReference>